<comment type="catalytic activity">
    <reaction evidence="1">
        <text>ATP + protein L-histidine = ADP + protein N-phospho-L-histidine.</text>
        <dbReference type="EC" id="2.7.13.3"/>
    </reaction>
</comment>
<dbReference type="EMBL" id="QNRR01000001">
    <property type="protein sequence ID" value="RBP47535.1"/>
    <property type="molecule type" value="Genomic_DNA"/>
</dbReference>
<dbReference type="GO" id="GO:0000155">
    <property type="term" value="F:phosphorelay sensor kinase activity"/>
    <property type="evidence" value="ECO:0007669"/>
    <property type="project" value="InterPro"/>
</dbReference>
<dbReference type="RefSeq" id="WP_113956464.1">
    <property type="nucleotide sequence ID" value="NZ_QNRR01000001.1"/>
</dbReference>
<sequence>MTAAHTTATSGVVFTHPTLLAASTETGDGYHQELLRGVTHKLNNLLAIIQGFSSLILMNDDLDEGSKENMQHIKEASLAVSGLSERIRVAGGCAKITPQTLNLTDYLSAVEMSLREPFSKAGVPFDIEVSPGLPNVDTDPSKLKDLVLEILRNAASAAQKGGGRALMQISGPGIVTPTQEGSVDILITNTGSTIPADKIQEVFKPFVSSRSSHHLGLGLTVAAMLARQMNVRLGVNSQENMVTFWLSLPMA</sequence>
<reference evidence="5 6" key="1">
    <citation type="submission" date="2018-06" db="EMBL/GenBank/DDBJ databases">
        <title>Genomic Encyclopedia of Type Strains, Phase IV (KMG-IV): sequencing the most valuable type-strain genomes for metagenomic binning, comparative biology and taxonomic classification.</title>
        <authorList>
            <person name="Goeker M."/>
        </authorList>
    </citation>
    <scope>NUCLEOTIDE SEQUENCE [LARGE SCALE GENOMIC DNA]</scope>
    <source>
        <strain evidence="5 6">DSM 25532</strain>
    </source>
</reference>
<dbReference type="SUPFAM" id="SSF55874">
    <property type="entry name" value="ATPase domain of HSP90 chaperone/DNA topoisomerase II/histidine kinase"/>
    <property type="match status" value="1"/>
</dbReference>
<accession>A0A366HVL8</accession>
<dbReference type="InterPro" id="IPR036890">
    <property type="entry name" value="HATPase_C_sf"/>
</dbReference>
<evidence type="ECO:0000256" key="3">
    <source>
        <dbReference type="ARBA" id="ARBA00022553"/>
    </source>
</evidence>
<dbReference type="EC" id="2.7.13.3" evidence="2"/>
<dbReference type="PANTHER" id="PTHR43547">
    <property type="entry name" value="TWO-COMPONENT HISTIDINE KINASE"/>
    <property type="match status" value="1"/>
</dbReference>
<dbReference type="Gene3D" id="3.30.565.10">
    <property type="entry name" value="Histidine kinase-like ATPase, C-terminal domain"/>
    <property type="match status" value="1"/>
</dbReference>
<dbReference type="InterPro" id="IPR036097">
    <property type="entry name" value="HisK_dim/P_sf"/>
</dbReference>
<dbReference type="Pfam" id="PF02518">
    <property type="entry name" value="HATPase_c"/>
    <property type="match status" value="1"/>
</dbReference>
<evidence type="ECO:0000313" key="6">
    <source>
        <dbReference type="Proteomes" id="UP000253426"/>
    </source>
</evidence>
<dbReference type="OrthoDB" id="6735159at2"/>
<dbReference type="SMART" id="SM00387">
    <property type="entry name" value="HATPase_c"/>
    <property type="match status" value="1"/>
</dbReference>
<keyword evidence="3" id="KW-0597">Phosphoprotein</keyword>
<dbReference type="InterPro" id="IPR005467">
    <property type="entry name" value="His_kinase_dom"/>
</dbReference>
<evidence type="ECO:0000259" key="4">
    <source>
        <dbReference type="PROSITE" id="PS50109"/>
    </source>
</evidence>
<evidence type="ECO:0000256" key="1">
    <source>
        <dbReference type="ARBA" id="ARBA00000085"/>
    </source>
</evidence>
<dbReference type="InterPro" id="IPR003594">
    <property type="entry name" value="HATPase_dom"/>
</dbReference>
<dbReference type="CDD" id="cd00082">
    <property type="entry name" value="HisKA"/>
    <property type="match status" value="1"/>
</dbReference>
<dbReference type="PROSITE" id="PS50109">
    <property type="entry name" value="HIS_KIN"/>
    <property type="match status" value="1"/>
</dbReference>
<keyword evidence="5" id="KW-0808">Transferase</keyword>
<keyword evidence="5" id="KW-0418">Kinase</keyword>
<feature type="domain" description="Histidine kinase" evidence="4">
    <location>
        <begin position="37"/>
        <end position="251"/>
    </location>
</feature>
<comment type="caution">
    <text evidence="5">The sequence shown here is derived from an EMBL/GenBank/DDBJ whole genome shotgun (WGS) entry which is preliminary data.</text>
</comment>
<dbReference type="Proteomes" id="UP000253426">
    <property type="component" value="Unassembled WGS sequence"/>
</dbReference>
<protein>
    <recommendedName>
        <fullName evidence="2">histidine kinase</fullName>
        <ecNumber evidence="2">2.7.13.3</ecNumber>
    </recommendedName>
</protein>
<proteinExistence type="predicted"/>
<dbReference type="AlphaFoldDB" id="A0A366HVL8"/>
<organism evidence="5 6">
    <name type="scientific">Roseimicrobium gellanilyticum</name>
    <dbReference type="NCBI Taxonomy" id="748857"/>
    <lineage>
        <taxon>Bacteria</taxon>
        <taxon>Pseudomonadati</taxon>
        <taxon>Verrucomicrobiota</taxon>
        <taxon>Verrucomicrobiia</taxon>
        <taxon>Verrucomicrobiales</taxon>
        <taxon>Verrucomicrobiaceae</taxon>
        <taxon>Roseimicrobium</taxon>
    </lineage>
</organism>
<dbReference type="PANTHER" id="PTHR43547:SF2">
    <property type="entry name" value="HYBRID SIGNAL TRANSDUCTION HISTIDINE KINASE C"/>
    <property type="match status" value="1"/>
</dbReference>
<dbReference type="SUPFAM" id="SSF47384">
    <property type="entry name" value="Homodimeric domain of signal transducing histidine kinase"/>
    <property type="match status" value="1"/>
</dbReference>
<name>A0A366HVL8_9BACT</name>
<keyword evidence="6" id="KW-1185">Reference proteome</keyword>
<evidence type="ECO:0000313" key="5">
    <source>
        <dbReference type="EMBL" id="RBP47535.1"/>
    </source>
</evidence>
<dbReference type="InterPro" id="IPR003661">
    <property type="entry name" value="HisK_dim/P_dom"/>
</dbReference>
<evidence type="ECO:0000256" key="2">
    <source>
        <dbReference type="ARBA" id="ARBA00012438"/>
    </source>
</evidence>
<gene>
    <name evidence="5" type="ORF">DES53_101332</name>
</gene>